<gene>
    <name evidence="1" type="ORF">MLD38_020695</name>
</gene>
<name>A0ACB9QDV6_9MYRT</name>
<dbReference type="Proteomes" id="UP001057402">
    <property type="component" value="Chromosome 6"/>
</dbReference>
<protein>
    <submittedName>
        <fullName evidence="1">Uncharacterized protein</fullName>
    </submittedName>
</protein>
<accession>A0ACB9QDV6</accession>
<evidence type="ECO:0000313" key="1">
    <source>
        <dbReference type="EMBL" id="KAI4364630.1"/>
    </source>
</evidence>
<keyword evidence="2" id="KW-1185">Reference proteome</keyword>
<proteinExistence type="predicted"/>
<sequence>MEELQWRDEMKKKRGGFSASSFIFVLIGLDNMGFVANMSTLVLYFLLVMHFDVSTASNTLTNLLGSCFLLSLLGGFISDTYLSRLTTSLIFGAIEILALAMLTIEARSKQLQPDACGKSSCLSGGKSLYFYVTLGLYALGTGGVRGALPALGADQFDQRDPVEAKDLATFFNWLILSSTIGSSIGVTAIVWVDLNKGWHWGFMIATISTFVGLIVLASGKPLYRLQRPNDSPIIRIAQVIFLAFKNRKLPIPKSASELYEISNKESILASENRIAHTDQFRFLDKAAILTREPNLKPWKVCSVTQVEEVKILARMLPILAATILMNTCLAQLQTFSVQQGRLMNPHLGSFKVPTPSIPIIPLIFMSILIPIYEFIFVPFARKFTGHPSGITRLQRVGVGLVLAVISMTIAGVVEVRRRDRANKDPHHPISLFWITFQYCIFGIADMFTLAGMLEFFYKEAPAGMKSLSTSFTWLSFSLGYFLSSIFVNVINFVTERVTPSKQGWLHGLDINKNNLDLFYYFLAIISVLNFVAYLFAASWYKYKADDPDLIPHTQRAENEPPNAFPVNAREAAFKVDEPTTTVPPGNGKEVLAVA</sequence>
<evidence type="ECO:0000313" key="2">
    <source>
        <dbReference type="Proteomes" id="UP001057402"/>
    </source>
</evidence>
<comment type="caution">
    <text evidence="1">The sequence shown here is derived from an EMBL/GenBank/DDBJ whole genome shotgun (WGS) entry which is preliminary data.</text>
</comment>
<dbReference type="EMBL" id="CM042885">
    <property type="protein sequence ID" value="KAI4364630.1"/>
    <property type="molecule type" value="Genomic_DNA"/>
</dbReference>
<organism evidence="1 2">
    <name type="scientific">Melastoma candidum</name>
    <dbReference type="NCBI Taxonomy" id="119954"/>
    <lineage>
        <taxon>Eukaryota</taxon>
        <taxon>Viridiplantae</taxon>
        <taxon>Streptophyta</taxon>
        <taxon>Embryophyta</taxon>
        <taxon>Tracheophyta</taxon>
        <taxon>Spermatophyta</taxon>
        <taxon>Magnoliopsida</taxon>
        <taxon>eudicotyledons</taxon>
        <taxon>Gunneridae</taxon>
        <taxon>Pentapetalae</taxon>
        <taxon>rosids</taxon>
        <taxon>malvids</taxon>
        <taxon>Myrtales</taxon>
        <taxon>Melastomataceae</taxon>
        <taxon>Melastomatoideae</taxon>
        <taxon>Melastomateae</taxon>
        <taxon>Melastoma</taxon>
    </lineage>
</organism>
<reference evidence="2" key="1">
    <citation type="journal article" date="2023" name="Front. Plant Sci.">
        <title>Chromosomal-level genome assembly of Melastoma candidum provides insights into trichome evolution.</title>
        <authorList>
            <person name="Zhong Y."/>
            <person name="Wu W."/>
            <person name="Sun C."/>
            <person name="Zou P."/>
            <person name="Liu Y."/>
            <person name="Dai S."/>
            <person name="Zhou R."/>
        </authorList>
    </citation>
    <scope>NUCLEOTIDE SEQUENCE [LARGE SCALE GENOMIC DNA]</scope>
</reference>